<feature type="domain" description="HTH lysR-type" evidence="5">
    <location>
        <begin position="5"/>
        <end position="62"/>
    </location>
</feature>
<dbReference type="PROSITE" id="PS50931">
    <property type="entry name" value="HTH_LYSR"/>
    <property type="match status" value="1"/>
</dbReference>
<evidence type="ECO:0000256" key="1">
    <source>
        <dbReference type="ARBA" id="ARBA00009437"/>
    </source>
</evidence>
<keyword evidence="2" id="KW-0805">Transcription regulation</keyword>
<dbReference type="InterPro" id="IPR000847">
    <property type="entry name" value="LysR_HTH_N"/>
</dbReference>
<dbReference type="RefSeq" id="WP_408159325.1">
    <property type="nucleotide sequence ID" value="NZ_JAQQFM010000007.1"/>
</dbReference>
<dbReference type="SUPFAM" id="SSF46785">
    <property type="entry name" value="Winged helix' DNA-binding domain"/>
    <property type="match status" value="1"/>
</dbReference>
<dbReference type="InterPro" id="IPR058163">
    <property type="entry name" value="LysR-type_TF_proteobact-type"/>
</dbReference>
<dbReference type="PANTHER" id="PTHR30537:SF72">
    <property type="entry name" value="LYSR FAMILY TRANSCRIPTIONAL REGULATOR"/>
    <property type="match status" value="1"/>
</dbReference>
<dbReference type="PANTHER" id="PTHR30537">
    <property type="entry name" value="HTH-TYPE TRANSCRIPTIONAL REGULATOR"/>
    <property type="match status" value="1"/>
</dbReference>
<evidence type="ECO:0000256" key="4">
    <source>
        <dbReference type="ARBA" id="ARBA00023163"/>
    </source>
</evidence>
<accession>A0ABW9ACH5</accession>
<dbReference type="Pfam" id="PF03466">
    <property type="entry name" value="LysR_substrate"/>
    <property type="match status" value="1"/>
</dbReference>
<dbReference type="Gene3D" id="3.40.190.290">
    <property type="match status" value="1"/>
</dbReference>
<evidence type="ECO:0000256" key="2">
    <source>
        <dbReference type="ARBA" id="ARBA00023015"/>
    </source>
</evidence>
<evidence type="ECO:0000256" key="3">
    <source>
        <dbReference type="ARBA" id="ARBA00023125"/>
    </source>
</evidence>
<evidence type="ECO:0000313" key="6">
    <source>
        <dbReference type="EMBL" id="MFL9926131.1"/>
    </source>
</evidence>
<dbReference type="CDD" id="cd08475">
    <property type="entry name" value="PBP2_CrgA_like_6"/>
    <property type="match status" value="1"/>
</dbReference>
<dbReference type="Pfam" id="PF00126">
    <property type="entry name" value="HTH_1"/>
    <property type="match status" value="1"/>
</dbReference>
<comment type="caution">
    <text evidence="6">The sequence shown here is derived from an EMBL/GenBank/DDBJ whole genome shotgun (WGS) entry which is preliminary data.</text>
</comment>
<name>A0ABW9ACH5_9BURK</name>
<evidence type="ECO:0000313" key="7">
    <source>
        <dbReference type="Proteomes" id="UP001629246"/>
    </source>
</evidence>
<dbReference type="InterPro" id="IPR036388">
    <property type="entry name" value="WH-like_DNA-bd_sf"/>
</dbReference>
<keyword evidence="7" id="KW-1185">Reference proteome</keyword>
<dbReference type="PRINTS" id="PR00039">
    <property type="entry name" value="HTHLYSR"/>
</dbReference>
<dbReference type="EMBL" id="JAQQFM010000007">
    <property type="protein sequence ID" value="MFL9926131.1"/>
    <property type="molecule type" value="Genomic_DNA"/>
</dbReference>
<evidence type="ECO:0000259" key="5">
    <source>
        <dbReference type="PROSITE" id="PS50931"/>
    </source>
</evidence>
<dbReference type="InterPro" id="IPR036390">
    <property type="entry name" value="WH_DNA-bd_sf"/>
</dbReference>
<dbReference type="SUPFAM" id="SSF53850">
    <property type="entry name" value="Periplasmic binding protein-like II"/>
    <property type="match status" value="1"/>
</dbReference>
<keyword evidence="4" id="KW-0804">Transcription</keyword>
<dbReference type="Gene3D" id="1.10.10.10">
    <property type="entry name" value="Winged helix-like DNA-binding domain superfamily/Winged helix DNA-binding domain"/>
    <property type="match status" value="1"/>
</dbReference>
<sequence>MFTSERLKGIDVFVCVADLGSFTAAAERMNLTSSAISKGIARLESRLQTRLFQRTTRRLSLTDAGLSFYRTCTGVLAELEEAELSLNAESSEPRGRVRIDLPASYGRLHALPVILRFVEGHGLLMPHISFSDSFIDPVEKGVDILVRIGGSDVWPAALGHRYLGAERLIFCASPAYLRQHGAPLSESDLAHHSCVVYGRSDGLVNPWFFAGAQSGEMERRVLSGRIAVGDGEGQAIAVAAGHGIAQLPTWLIKQQLADGSLVEVLPQLATDGSAMNLVWLKSRQGLPKVSALLEALANSLRPDGSILNLR</sequence>
<dbReference type="InterPro" id="IPR005119">
    <property type="entry name" value="LysR_subst-bd"/>
</dbReference>
<keyword evidence="3" id="KW-0238">DNA-binding</keyword>
<dbReference type="Proteomes" id="UP001629246">
    <property type="component" value="Unassembled WGS sequence"/>
</dbReference>
<organism evidence="6 7">
    <name type="scientific">Herbaspirillum lusitanum</name>
    <dbReference type="NCBI Taxonomy" id="213312"/>
    <lineage>
        <taxon>Bacteria</taxon>
        <taxon>Pseudomonadati</taxon>
        <taxon>Pseudomonadota</taxon>
        <taxon>Betaproteobacteria</taxon>
        <taxon>Burkholderiales</taxon>
        <taxon>Oxalobacteraceae</taxon>
        <taxon>Herbaspirillum</taxon>
    </lineage>
</organism>
<comment type="similarity">
    <text evidence="1">Belongs to the LysR transcriptional regulatory family.</text>
</comment>
<proteinExistence type="inferred from homology"/>
<gene>
    <name evidence="6" type="ORF">PQR62_17780</name>
</gene>
<reference evidence="6 7" key="1">
    <citation type="journal article" date="2024" name="Chem. Sci.">
        <title>Discovery of megapolipeptins by genome mining of a Burkholderiales bacteria collection.</title>
        <authorList>
            <person name="Paulo B.S."/>
            <person name="Recchia M.J.J."/>
            <person name="Lee S."/>
            <person name="Fergusson C.H."/>
            <person name="Romanowski S.B."/>
            <person name="Hernandez A."/>
            <person name="Krull N."/>
            <person name="Liu D.Y."/>
            <person name="Cavanagh H."/>
            <person name="Bos A."/>
            <person name="Gray C.A."/>
            <person name="Murphy B.T."/>
            <person name="Linington R.G."/>
            <person name="Eustaquio A.S."/>
        </authorList>
    </citation>
    <scope>NUCLEOTIDE SEQUENCE [LARGE SCALE GENOMIC DNA]</scope>
    <source>
        <strain evidence="6 7">RL21-008-BIB-A</strain>
    </source>
</reference>
<protein>
    <submittedName>
        <fullName evidence="6">LysR family transcriptional regulator</fullName>
    </submittedName>
</protein>